<comment type="similarity">
    <text evidence="1">Belongs to the LysR transcriptional regulatory family.</text>
</comment>
<evidence type="ECO:0000313" key="7">
    <source>
        <dbReference type="Proteomes" id="UP000503505"/>
    </source>
</evidence>
<dbReference type="GO" id="GO:0003700">
    <property type="term" value="F:DNA-binding transcription factor activity"/>
    <property type="evidence" value="ECO:0007669"/>
    <property type="project" value="InterPro"/>
</dbReference>
<accession>A0AAE6WTI9</accession>
<keyword evidence="2" id="KW-0805">Transcription regulation</keyword>
<gene>
    <name evidence="6" type="ORF">FSC10_04830</name>
</gene>
<dbReference type="PANTHER" id="PTHR30346:SF0">
    <property type="entry name" value="HCA OPERON TRANSCRIPTIONAL ACTIVATOR HCAR"/>
    <property type="match status" value="1"/>
</dbReference>
<dbReference type="GO" id="GO:0003677">
    <property type="term" value="F:DNA binding"/>
    <property type="evidence" value="ECO:0007669"/>
    <property type="project" value="UniProtKB-KW"/>
</dbReference>
<dbReference type="PANTHER" id="PTHR30346">
    <property type="entry name" value="TRANSCRIPTIONAL DUAL REGULATOR HCAR-RELATED"/>
    <property type="match status" value="1"/>
</dbReference>
<dbReference type="PRINTS" id="PR00039">
    <property type="entry name" value="HTHLYSR"/>
</dbReference>
<dbReference type="InterPro" id="IPR005119">
    <property type="entry name" value="LysR_subst-bd"/>
</dbReference>
<evidence type="ECO:0000256" key="2">
    <source>
        <dbReference type="ARBA" id="ARBA00023015"/>
    </source>
</evidence>
<evidence type="ECO:0000259" key="5">
    <source>
        <dbReference type="PROSITE" id="PS50931"/>
    </source>
</evidence>
<dbReference type="CDD" id="cd08414">
    <property type="entry name" value="PBP2_LTTR_aromatics_like"/>
    <property type="match status" value="1"/>
</dbReference>
<dbReference type="InterPro" id="IPR036390">
    <property type="entry name" value="WH_DNA-bd_sf"/>
</dbReference>
<dbReference type="InterPro" id="IPR036388">
    <property type="entry name" value="WH-like_DNA-bd_sf"/>
</dbReference>
<dbReference type="Gene3D" id="1.10.10.10">
    <property type="entry name" value="Winged helix-like DNA-binding domain superfamily/Winged helix DNA-binding domain"/>
    <property type="match status" value="1"/>
</dbReference>
<dbReference type="GO" id="GO:0032993">
    <property type="term" value="C:protein-DNA complex"/>
    <property type="evidence" value="ECO:0007669"/>
    <property type="project" value="TreeGrafter"/>
</dbReference>
<name>A0AAE6WTI9_9GAMM</name>
<dbReference type="AlphaFoldDB" id="A0AAE6WTI9"/>
<dbReference type="FunFam" id="1.10.10.10:FF:000001">
    <property type="entry name" value="LysR family transcriptional regulator"/>
    <property type="match status" value="1"/>
</dbReference>
<keyword evidence="4" id="KW-0804">Transcription</keyword>
<dbReference type="SUPFAM" id="SSF46785">
    <property type="entry name" value="Winged helix' DNA-binding domain"/>
    <property type="match status" value="1"/>
</dbReference>
<dbReference type="PROSITE" id="PS50931">
    <property type="entry name" value="HTH_LYSR"/>
    <property type="match status" value="1"/>
</dbReference>
<dbReference type="Proteomes" id="UP000503505">
    <property type="component" value="Chromosome"/>
</dbReference>
<sequence>MELRHLRYFMTVAQQQSFTKAAEKLFTAQPSLSQQIKDLEQEVGVNLFDRSSRKVKLTDEGRAFLIYAEKALENAKLAVAAARQVAQQKNNQIHIGFLNVAEIKVMPQILAQLKKTMPDLKIHLHSLTCMEQIQRLKNAELDLCITRFHLDHPDFDNIHLLTEQIYLLAAQHLHPTDRILKLQELKNHNIIMCEQNASPVFYEKLDQLLNIDQLEHEQLLWVTNVLQHINLTNMGMGFSFAPEYLLRFLNDHVKIIQTDQVLPKLGLYATFNKNSQNPALKIITQALKNTINI</sequence>
<evidence type="ECO:0000256" key="3">
    <source>
        <dbReference type="ARBA" id="ARBA00023125"/>
    </source>
</evidence>
<organism evidence="6 7">
    <name type="scientific">Acinetobacter schindleri</name>
    <dbReference type="NCBI Taxonomy" id="108981"/>
    <lineage>
        <taxon>Bacteria</taxon>
        <taxon>Pseudomonadati</taxon>
        <taxon>Pseudomonadota</taxon>
        <taxon>Gammaproteobacteria</taxon>
        <taxon>Moraxellales</taxon>
        <taxon>Moraxellaceae</taxon>
        <taxon>Acinetobacter</taxon>
    </lineage>
</organism>
<dbReference type="RefSeq" id="WP_163165446.1">
    <property type="nucleotide sequence ID" value="NZ_CP044463.1"/>
</dbReference>
<evidence type="ECO:0000256" key="1">
    <source>
        <dbReference type="ARBA" id="ARBA00009437"/>
    </source>
</evidence>
<reference evidence="6 7" key="1">
    <citation type="submission" date="2019-09" db="EMBL/GenBank/DDBJ databases">
        <title>Non-baumannii Acinetobacter spp. carrying blaNDM-1 isolated in China.</title>
        <authorList>
            <person name="Cui C."/>
            <person name="Chen C."/>
            <person name="Sun J."/>
            <person name="Liu Y."/>
        </authorList>
    </citation>
    <scope>NUCLEOTIDE SEQUENCE [LARGE SCALE GENOMIC DNA]</scope>
    <source>
        <strain evidence="6 7">HZE23-1</strain>
    </source>
</reference>
<dbReference type="Pfam" id="PF00126">
    <property type="entry name" value="HTH_1"/>
    <property type="match status" value="1"/>
</dbReference>
<evidence type="ECO:0000313" key="6">
    <source>
        <dbReference type="EMBL" id="QIC66723.1"/>
    </source>
</evidence>
<protein>
    <submittedName>
        <fullName evidence="6">LysR family transcriptional regulator</fullName>
    </submittedName>
</protein>
<dbReference type="InterPro" id="IPR000847">
    <property type="entry name" value="LysR_HTH_N"/>
</dbReference>
<dbReference type="Gene3D" id="3.40.190.10">
    <property type="entry name" value="Periplasmic binding protein-like II"/>
    <property type="match status" value="2"/>
</dbReference>
<feature type="domain" description="HTH lysR-type" evidence="5">
    <location>
        <begin position="1"/>
        <end position="58"/>
    </location>
</feature>
<evidence type="ECO:0000256" key="4">
    <source>
        <dbReference type="ARBA" id="ARBA00023163"/>
    </source>
</evidence>
<dbReference type="GeneID" id="58162607"/>
<dbReference type="Pfam" id="PF03466">
    <property type="entry name" value="LysR_substrate"/>
    <property type="match status" value="1"/>
</dbReference>
<dbReference type="SUPFAM" id="SSF53850">
    <property type="entry name" value="Periplasmic binding protein-like II"/>
    <property type="match status" value="1"/>
</dbReference>
<proteinExistence type="inferred from homology"/>
<dbReference type="EMBL" id="CP044463">
    <property type="protein sequence ID" value="QIC66723.1"/>
    <property type="molecule type" value="Genomic_DNA"/>
</dbReference>
<keyword evidence="3" id="KW-0238">DNA-binding</keyword>